<organism evidence="2 3">
    <name type="scientific">Calocera cornea HHB12733</name>
    <dbReference type="NCBI Taxonomy" id="1353952"/>
    <lineage>
        <taxon>Eukaryota</taxon>
        <taxon>Fungi</taxon>
        <taxon>Dikarya</taxon>
        <taxon>Basidiomycota</taxon>
        <taxon>Agaricomycotina</taxon>
        <taxon>Dacrymycetes</taxon>
        <taxon>Dacrymycetales</taxon>
        <taxon>Dacrymycetaceae</taxon>
        <taxon>Calocera</taxon>
    </lineage>
</organism>
<evidence type="ECO:0000313" key="3">
    <source>
        <dbReference type="Proteomes" id="UP000076842"/>
    </source>
</evidence>
<feature type="compositionally biased region" description="Basic residues" evidence="1">
    <location>
        <begin position="378"/>
        <end position="387"/>
    </location>
</feature>
<feature type="compositionally biased region" description="Basic and acidic residues" evidence="1">
    <location>
        <begin position="266"/>
        <end position="277"/>
    </location>
</feature>
<proteinExistence type="predicted"/>
<feature type="region of interest" description="Disordered" evidence="1">
    <location>
        <begin position="255"/>
        <end position="277"/>
    </location>
</feature>
<evidence type="ECO:0000313" key="2">
    <source>
        <dbReference type="EMBL" id="KZT55608.1"/>
    </source>
</evidence>
<evidence type="ECO:0000256" key="1">
    <source>
        <dbReference type="SAM" id="MobiDB-lite"/>
    </source>
</evidence>
<dbReference type="EMBL" id="KV423991">
    <property type="protein sequence ID" value="KZT55608.1"/>
    <property type="molecule type" value="Genomic_DNA"/>
</dbReference>
<accession>A0A165EVL6</accession>
<name>A0A165EVL6_9BASI</name>
<sequence>MAASISRPPQAYSIASTSSSPVLSIMSTDVLLPTQSTPALPTMDATNTLTPRSRTLLVKQAQKLQRILGEPPHIELAIDFISSSPARPSAAVLAKRRNTMAAQLPTPLPSPPLNSNGRGLAPMPSMPTITLTSVPRPPSPPPSPSSISFSTRAFFRPGADDSDGEVDPETIERRKMRARLAKIQRWTGENVPVALVAPTRRSADERRVPREVAHARSKSVLMPHPVKKDTEPSNGSPMLPEIMPMQEQPISVPLDAAADGDVPSASDRRGSKDSDDCAKEIRRTAKLSKFFGVPATQLPPPLPLAEIVTGKHCRAITEPVAEVEVHLPRSRSFSSTSGGHSHSLSLSSTSQMARTMTPFSEYSYDSDESDKGVEVRVRRGKPRVGRNGKKDGVQGRLGEMEREDFALMMDKLRRMK</sequence>
<dbReference type="AlphaFoldDB" id="A0A165EVL6"/>
<feature type="region of interest" description="Disordered" evidence="1">
    <location>
        <begin position="330"/>
        <end position="397"/>
    </location>
</feature>
<keyword evidence="3" id="KW-1185">Reference proteome</keyword>
<feature type="compositionally biased region" description="Basic and acidic residues" evidence="1">
    <location>
        <begin position="388"/>
        <end position="397"/>
    </location>
</feature>
<dbReference type="OrthoDB" id="10444503at2759"/>
<dbReference type="Proteomes" id="UP000076842">
    <property type="component" value="Unassembled WGS sequence"/>
</dbReference>
<dbReference type="InParanoid" id="A0A165EVL6"/>
<reference evidence="2 3" key="1">
    <citation type="journal article" date="2016" name="Mol. Biol. Evol.">
        <title>Comparative Genomics of Early-Diverging Mushroom-Forming Fungi Provides Insights into the Origins of Lignocellulose Decay Capabilities.</title>
        <authorList>
            <person name="Nagy L.G."/>
            <person name="Riley R."/>
            <person name="Tritt A."/>
            <person name="Adam C."/>
            <person name="Daum C."/>
            <person name="Floudas D."/>
            <person name="Sun H."/>
            <person name="Yadav J.S."/>
            <person name="Pangilinan J."/>
            <person name="Larsson K.H."/>
            <person name="Matsuura K."/>
            <person name="Barry K."/>
            <person name="Labutti K."/>
            <person name="Kuo R."/>
            <person name="Ohm R.A."/>
            <person name="Bhattacharya S.S."/>
            <person name="Shirouzu T."/>
            <person name="Yoshinaga Y."/>
            <person name="Martin F.M."/>
            <person name="Grigoriev I.V."/>
            <person name="Hibbett D.S."/>
        </authorList>
    </citation>
    <scope>NUCLEOTIDE SEQUENCE [LARGE SCALE GENOMIC DNA]</scope>
    <source>
        <strain evidence="2 3">HHB12733</strain>
    </source>
</reference>
<feature type="compositionally biased region" description="Low complexity" evidence="1">
    <location>
        <begin position="330"/>
        <end position="350"/>
    </location>
</feature>
<protein>
    <submittedName>
        <fullName evidence="2">Uncharacterized protein</fullName>
    </submittedName>
</protein>
<gene>
    <name evidence="2" type="ORF">CALCODRAFT_484598</name>
</gene>
<feature type="region of interest" description="Disordered" evidence="1">
    <location>
        <begin position="103"/>
        <end position="126"/>
    </location>
</feature>